<dbReference type="Gene3D" id="3.30.1380.10">
    <property type="match status" value="1"/>
</dbReference>
<feature type="binding site" evidence="9">
    <location>
        <position position="157"/>
    </location>
    <ligand>
        <name>Zn(2+)</name>
        <dbReference type="ChEBI" id="CHEBI:29105"/>
        <note>catalytic</note>
    </ligand>
</feature>
<comment type="catalytic activity">
    <reaction evidence="1 9 10">
        <text>D-alanyl-D-alanine + H2O = 2 D-alanine</text>
        <dbReference type="Rhea" id="RHEA:20661"/>
        <dbReference type="ChEBI" id="CHEBI:15377"/>
        <dbReference type="ChEBI" id="CHEBI:57416"/>
        <dbReference type="ChEBI" id="CHEBI:57822"/>
        <dbReference type="EC" id="3.4.13.22"/>
    </reaction>
</comment>
<evidence type="ECO:0000256" key="8">
    <source>
        <dbReference type="ARBA" id="ARBA00023316"/>
    </source>
</evidence>
<keyword evidence="7 9" id="KW-0482">Metalloprotease</keyword>
<keyword evidence="8 10" id="KW-0961">Cell wall biogenesis/degradation</keyword>
<evidence type="ECO:0000256" key="6">
    <source>
        <dbReference type="ARBA" id="ARBA00022997"/>
    </source>
</evidence>
<feature type="binding site" evidence="9">
    <location>
        <position position="150"/>
    </location>
    <ligand>
        <name>Zn(2+)</name>
        <dbReference type="ChEBI" id="CHEBI:29105"/>
        <note>catalytic</note>
    </ligand>
</feature>
<dbReference type="STRING" id="310780.SAMN05216267_10298"/>
<keyword evidence="4 9" id="KW-0378">Hydrolase</keyword>
<dbReference type="GO" id="GO:0008270">
    <property type="term" value="F:zinc ion binding"/>
    <property type="evidence" value="ECO:0007669"/>
    <property type="project" value="UniProtKB-UniRule"/>
</dbReference>
<dbReference type="AlphaFoldDB" id="A0A1H8QAH3"/>
<dbReference type="PANTHER" id="PTHR43126:SF1">
    <property type="entry name" value="D-ALANYL-D-ALANINE DIPEPTIDASE"/>
    <property type="match status" value="1"/>
</dbReference>
<evidence type="ECO:0000256" key="5">
    <source>
        <dbReference type="ARBA" id="ARBA00022833"/>
    </source>
</evidence>
<gene>
    <name evidence="12" type="ORF">SAMN05216267_10298</name>
</gene>
<reference evidence="12 13" key="1">
    <citation type="submission" date="2016-10" db="EMBL/GenBank/DDBJ databases">
        <authorList>
            <person name="de Groot N.N."/>
        </authorList>
    </citation>
    <scope>NUCLEOTIDE SEQUENCE [LARGE SCALE GENOMIC DNA]</scope>
    <source>
        <strain evidence="12 13">CGMCC 4.2026</strain>
    </source>
</reference>
<comment type="similarity">
    <text evidence="9 10">Belongs to the peptidase M15D family.</text>
</comment>
<feature type="chain" id="PRO_5010234886" description="D-alanyl-D-alanine dipeptidase" evidence="11">
    <location>
        <begin position="30"/>
        <end position="266"/>
    </location>
</feature>
<dbReference type="SUPFAM" id="SSF55166">
    <property type="entry name" value="Hedgehog/DD-peptidase"/>
    <property type="match status" value="1"/>
</dbReference>
<evidence type="ECO:0000256" key="1">
    <source>
        <dbReference type="ARBA" id="ARBA00001362"/>
    </source>
</evidence>
<dbReference type="EC" id="3.4.13.22" evidence="9 10"/>
<keyword evidence="3 9" id="KW-0479">Metal-binding</keyword>
<dbReference type="GO" id="GO:0160237">
    <property type="term" value="F:D-Ala-D-Ala dipeptidase activity"/>
    <property type="evidence" value="ECO:0007669"/>
    <property type="project" value="UniProtKB-EC"/>
</dbReference>
<dbReference type="InterPro" id="IPR000755">
    <property type="entry name" value="A_A_dipeptidase"/>
</dbReference>
<dbReference type="Proteomes" id="UP000181951">
    <property type="component" value="Unassembled WGS sequence"/>
</dbReference>
<keyword evidence="13" id="KW-1185">Reference proteome</keyword>
<evidence type="ECO:0000256" key="2">
    <source>
        <dbReference type="ARBA" id="ARBA00022670"/>
    </source>
</evidence>
<evidence type="ECO:0000256" key="4">
    <source>
        <dbReference type="ARBA" id="ARBA00022801"/>
    </source>
</evidence>
<sequence>MPKLTTVLRTLALPVAALIAVAAGGPAQARPEPKAPAQFTALHDVDPTIIQEIRYITPHNFTGAPIDGYRKPMCILTRPAAEALHRVQTGLLSRGYSLKVYDCYRPQRAVDNFVAWAEDLNDQSMKPEFYPHVDKTRLFDDGYIAAKSGHSRGSTMDLTVVRLPATPTRPYRPGETLEPCYGPQDQRFPDNSIDMGTGFDCFDTLAHTLDPRIQGVQLADRLLLKNAMEAQGFTNLPEEWWHYTLNGEPFPDTYFDFPIDRRSLSS</sequence>
<dbReference type="GO" id="GO:0006508">
    <property type="term" value="P:proteolysis"/>
    <property type="evidence" value="ECO:0007669"/>
    <property type="project" value="UniProtKB-KW"/>
</dbReference>
<comment type="cofactor">
    <cofactor evidence="9">
        <name>Zn(2+)</name>
        <dbReference type="ChEBI" id="CHEBI:29105"/>
    </cofactor>
    <text evidence="9">Binds 1 zinc ion per subunit.</text>
</comment>
<feature type="site" description="Transition state stabilizer" evidence="9">
    <location>
        <position position="105"/>
    </location>
</feature>
<evidence type="ECO:0000256" key="9">
    <source>
        <dbReference type="HAMAP-Rule" id="MF_01924"/>
    </source>
</evidence>
<proteinExistence type="inferred from homology"/>
<name>A0A1H8QAH3_9ACTN</name>
<dbReference type="GO" id="GO:0008237">
    <property type="term" value="F:metallopeptidase activity"/>
    <property type="evidence" value="ECO:0007669"/>
    <property type="project" value="UniProtKB-KW"/>
</dbReference>
<evidence type="ECO:0000313" key="12">
    <source>
        <dbReference type="EMBL" id="SEO51229.1"/>
    </source>
</evidence>
<dbReference type="GO" id="GO:0071555">
    <property type="term" value="P:cell wall organization"/>
    <property type="evidence" value="ECO:0007669"/>
    <property type="project" value="UniProtKB-KW"/>
</dbReference>
<evidence type="ECO:0000256" key="7">
    <source>
        <dbReference type="ARBA" id="ARBA00023049"/>
    </source>
</evidence>
<feature type="binding site" evidence="9">
    <location>
        <position position="242"/>
    </location>
    <ligand>
        <name>Zn(2+)</name>
        <dbReference type="ChEBI" id="CHEBI:29105"/>
        <note>catalytic</note>
    </ligand>
</feature>
<comment type="function">
    <text evidence="9 10">Catalyzes hydrolysis of the D-alanyl-D-alanine dipeptide.</text>
</comment>
<keyword evidence="6 9" id="KW-0224">Dipeptidase</keyword>
<dbReference type="EMBL" id="FODD01000029">
    <property type="protein sequence ID" value="SEO51229.1"/>
    <property type="molecule type" value="Genomic_DNA"/>
</dbReference>
<dbReference type="CDD" id="cd14817">
    <property type="entry name" value="D-Ala-D-Ala_dipeptidase_VanX"/>
    <property type="match status" value="1"/>
</dbReference>
<protein>
    <recommendedName>
        <fullName evidence="9 10">D-alanyl-D-alanine dipeptidase</fullName>
        <shortName evidence="9 10">D-Ala-D-Ala dipeptidase</shortName>
        <ecNumber evidence="9 10">3.4.13.22</ecNumber>
    </recommendedName>
</protein>
<dbReference type="PIRSF" id="PIRSF026671">
    <property type="entry name" value="AA_dipeptidase"/>
    <property type="match status" value="1"/>
</dbReference>
<dbReference type="OrthoDB" id="9801430at2"/>
<keyword evidence="11" id="KW-0732">Signal</keyword>
<evidence type="ECO:0000313" key="13">
    <source>
        <dbReference type="Proteomes" id="UP000181951"/>
    </source>
</evidence>
<feature type="signal peptide" evidence="11">
    <location>
        <begin position="1"/>
        <end position="29"/>
    </location>
</feature>
<keyword evidence="5 9" id="KW-0862">Zinc</keyword>
<evidence type="ECO:0000256" key="10">
    <source>
        <dbReference type="PIRNR" id="PIRNR026671"/>
    </source>
</evidence>
<dbReference type="Pfam" id="PF01427">
    <property type="entry name" value="Peptidase_M15"/>
    <property type="match status" value="2"/>
</dbReference>
<dbReference type="RefSeq" id="WP_069464829.1">
    <property type="nucleotide sequence ID" value="NZ_FODD01000029.1"/>
</dbReference>
<organism evidence="12 13">
    <name type="scientific">Actinacidiphila rubida</name>
    <dbReference type="NCBI Taxonomy" id="310780"/>
    <lineage>
        <taxon>Bacteria</taxon>
        <taxon>Bacillati</taxon>
        <taxon>Actinomycetota</taxon>
        <taxon>Actinomycetes</taxon>
        <taxon>Kitasatosporales</taxon>
        <taxon>Streptomycetaceae</taxon>
        <taxon>Actinacidiphila</taxon>
    </lineage>
</organism>
<dbReference type="HAMAP" id="MF_01924">
    <property type="entry name" value="A_A_dipeptidase"/>
    <property type="match status" value="1"/>
</dbReference>
<dbReference type="InterPro" id="IPR009045">
    <property type="entry name" value="Zn_M74/Hedgehog-like"/>
</dbReference>
<evidence type="ECO:0000256" key="11">
    <source>
        <dbReference type="SAM" id="SignalP"/>
    </source>
</evidence>
<evidence type="ECO:0000256" key="3">
    <source>
        <dbReference type="ARBA" id="ARBA00022723"/>
    </source>
</evidence>
<keyword evidence="2 9" id="KW-0645">Protease</keyword>
<dbReference type="PANTHER" id="PTHR43126">
    <property type="entry name" value="D-ALANYL-D-ALANINE DIPEPTIDASE"/>
    <property type="match status" value="1"/>
</dbReference>
<accession>A0A1H8QAH3</accession>
<feature type="active site" description="Proton donor/acceptor" evidence="9">
    <location>
        <position position="239"/>
    </location>
</feature>